<dbReference type="AlphaFoldDB" id="A0A0F9HL48"/>
<proteinExistence type="predicted"/>
<accession>A0A0F9HL48</accession>
<protein>
    <submittedName>
        <fullName evidence="1">Uncharacterized protein</fullName>
    </submittedName>
</protein>
<feature type="non-terminal residue" evidence="1">
    <location>
        <position position="1"/>
    </location>
</feature>
<name>A0A0F9HL48_9ZZZZ</name>
<reference evidence="1" key="1">
    <citation type="journal article" date="2015" name="Nature">
        <title>Complex archaea that bridge the gap between prokaryotes and eukaryotes.</title>
        <authorList>
            <person name="Spang A."/>
            <person name="Saw J.H."/>
            <person name="Jorgensen S.L."/>
            <person name="Zaremba-Niedzwiedzka K."/>
            <person name="Martijn J."/>
            <person name="Lind A.E."/>
            <person name="van Eijk R."/>
            <person name="Schleper C."/>
            <person name="Guy L."/>
            <person name="Ettema T.J."/>
        </authorList>
    </citation>
    <scope>NUCLEOTIDE SEQUENCE</scope>
</reference>
<dbReference type="EMBL" id="LAZR01024228">
    <property type="protein sequence ID" value="KKL75867.1"/>
    <property type="molecule type" value="Genomic_DNA"/>
</dbReference>
<evidence type="ECO:0000313" key="1">
    <source>
        <dbReference type="EMBL" id="KKL75867.1"/>
    </source>
</evidence>
<gene>
    <name evidence="1" type="ORF">LCGC14_2050560</name>
</gene>
<comment type="caution">
    <text evidence="1">The sequence shown here is derived from an EMBL/GenBank/DDBJ whole genome shotgun (WGS) entry which is preliminary data.</text>
</comment>
<organism evidence="1">
    <name type="scientific">marine sediment metagenome</name>
    <dbReference type="NCBI Taxonomy" id="412755"/>
    <lineage>
        <taxon>unclassified sequences</taxon>
        <taxon>metagenomes</taxon>
        <taxon>ecological metagenomes</taxon>
    </lineage>
</organism>
<sequence length="56" mass="6571">VYNMNDPGSRAKIKARQQVLNKQGIVKEQNMPDSKRDIRQQFMESQNKHIKNIGCR</sequence>